<gene>
    <name evidence="2" type="ORF">K402DRAFT_34348</name>
</gene>
<evidence type="ECO:0000313" key="2">
    <source>
        <dbReference type="EMBL" id="KAF1988382.1"/>
    </source>
</evidence>
<evidence type="ECO:0000313" key="3">
    <source>
        <dbReference type="Proteomes" id="UP000800041"/>
    </source>
</evidence>
<feature type="compositionally biased region" description="Pro residues" evidence="1">
    <location>
        <begin position="86"/>
        <end position="98"/>
    </location>
</feature>
<sequence>MSSSVSTLLERNNPFGFLFTSPCSPASSPGTRYDSLVTSSARRINSCAIAPPLKSTPLPKPSVVKTPKNPILSPRTKQEKNACVNPPTPKCPIHPRPSPSHNYVNRGYTASPTSGKSMCSMCMHVCMHACIPRKKTRKTLQRPVTGHRGRCFIKRPGDGAWGRLCMYACVSVG</sequence>
<proteinExistence type="predicted"/>
<reference evidence="2" key="1">
    <citation type="journal article" date="2020" name="Stud. Mycol.">
        <title>101 Dothideomycetes genomes: a test case for predicting lifestyles and emergence of pathogens.</title>
        <authorList>
            <person name="Haridas S."/>
            <person name="Albert R."/>
            <person name="Binder M."/>
            <person name="Bloem J."/>
            <person name="Labutti K."/>
            <person name="Salamov A."/>
            <person name="Andreopoulos B."/>
            <person name="Baker S."/>
            <person name="Barry K."/>
            <person name="Bills G."/>
            <person name="Bluhm B."/>
            <person name="Cannon C."/>
            <person name="Castanera R."/>
            <person name="Culley D."/>
            <person name="Daum C."/>
            <person name="Ezra D."/>
            <person name="Gonzalez J."/>
            <person name="Henrissat B."/>
            <person name="Kuo A."/>
            <person name="Liang C."/>
            <person name="Lipzen A."/>
            <person name="Lutzoni F."/>
            <person name="Magnuson J."/>
            <person name="Mondo S."/>
            <person name="Nolan M."/>
            <person name="Ohm R."/>
            <person name="Pangilinan J."/>
            <person name="Park H.-J."/>
            <person name="Ramirez L."/>
            <person name="Alfaro M."/>
            <person name="Sun H."/>
            <person name="Tritt A."/>
            <person name="Yoshinaga Y."/>
            <person name="Zwiers L.-H."/>
            <person name="Turgeon B."/>
            <person name="Goodwin S."/>
            <person name="Spatafora J."/>
            <person name="Crous P."/>
            <person name="Grigoriev I."/>
        </authorList>
    </citation>
    <scope>NUCLEOTIDE SEQUENCE</scope>
    <source>
        <strain evidence="2">CBS 113979</strain>
    </source>
</reference>
<keyword evidence="3" id="KW-1185">Reference proteome</keyword>
<evidence type="ECO:0000256" key="1">
    <source>
        <dbReference type="SAM" id="MobiDB-lite"/>
    </source>
</evidence>
<dbReference type="AlphaFoldDB" id="A0A6G1H5P7"/>
<dbReference type="Proteomes" id="UP000800041">
    <property type="component" value="Unassembled WGS sequence"/>
</dbReference>
<protein>
    <submittedName>
        <fullName evidence="2">Uncharacterized protein</fullName>
    </submittedName>
</protein>
<accession>A0A6G1H5P7</accession>
<organism evidence="2 3">
    <name type="scientific">Aulographum hederae CBS 113979</name>
    <dbReference type="NCBI Taxonomy" id="1176131"/>
    <lineage>
        <taxon>Eukaryota</taxon>
        <taxon>Fungi</taxon>
        <taxon>Dikarya</taxon>
        <taxon>Ascomycota</taxon>
        <taxon>Pezizomycotina</taxon>
        <taxon>Dothideomycetes</taxon>
        <taxon>Pleosporomycetidae</taxon>
        <taxon>Aulographales</taxon>
        <taxon>Aulographaceae</taxon>
    </lineage>
</organism>
<name>A0A6G1H5P7_9PEZI</name>
<feature type="region of interest" description="Disordered" evidence="1">
    <location>
        <begin position="58"/>
        <end position="98"/>
    </location>
</feature>
<dbReference type="EMBL" id="ML977149">
    <property type="protein sequence ID" value="KAF1988382.1"/>
    <property type="molecule type" value="Genomic_DNA"/>
</dbReference>